<evidence type="ECO:0000313" key="2">
    <source>
        <dbReference type="Proteomes" id="UP000054995"/>
    </source>
</evidence>
<reference evidence="1 2" key="1">
    <citation type="submission" date="2015-01" db="EMBL/GenBank/DDBJ databases">
        <title>Evolution of Trichinella species and genotypes.</title>
        <authorList>
            <person name="Korhonen P.K."/>
            <person name="Edoardo P."/>
            <person name="Giuseppe L.R."/>
            <person name="Gasser R.B."/>
        </authorList>
    </citation>
    <scope>NUCLEOTIDE SEQUENCE [LARGE SCALE GENOMIC DNA]</scope>
    <source>
        <strain evidence="1">ISS470</strain>
    </source>
</reference>
<gene>
    <name evidence="1" type="ORF">T4D_12576</name>
</gene>
<comment type="caution">
    <text evidence="1">The sequence shown here is derived from an EMBL/GenBank/DDBJ whole genome shotgun (WGS) entry which is preliminary data.</text>
</comment>
<keyword evidence="2" id="KW-1185">Reference proteome</keyword>
<organism evidence="1 2">
    <name type="scientific">Trichinella pseudospiralis</name>
    <name type="common">Parasitic roundworm</name>
    <dbReference type="NCBI Taxonomy" id="6337"/>
    <lineage>
        <taxon>Eukaryota</taxon>
        <taxon>Metazoa</taxon>
        <taxon>Ecdysozoa</taxon>
        <taxon>Nematoda</taxon>
        <taxon>Enoplea</taxon>
        <taxon>Dorylaimia</taxon>
        <taxon>Trichinellida</taxon>
        <taxon>Trichinellidae</taxon>
        <taxon>Trichinella</taxon>
    </lineage>
</organism>
<sequence>MPPDDSLDGGRHRGKPARTDACRLWLSRSAYAYDSTESRIYSSKLIVSSNSRLRKSLKGRNNRYGGGHHHDTIWGSRVVNSSYPERSYVKMLR</sequence>
<protein>
    <submittedName>
        <fullName evidence="1">Uncharacterized protein</fullName>
    </submittedName>
</protein>
<evidence type="ECO:0000313" key="1">
    <source>
        <dbReference type="EMBL" id="KRY91796.1"/>
    </source>
</evidence>
<proteinExistence type="predicted"/>
<name>A0A0V1G0G2_TRIPS</name>
<dbReference type="AlphaFoldDB" id="A0A0V1G0G2"/>
<dbReference type="EMBL" id="JYDT01000011">
    <property type="protein sequence ID" value="KRY91796.1"/>
    <property type="molecule type" value="Genomic_DNA"/>
</dbReference>
<accession>A0A0V1G0G2</accession>
<dbReference type="Proteomes" id="UP000054995">
    <property type="component" value="Unassembled WGS sequence"/>
</dbReference>